<reference evidence="2" key="1">
    <citation type="journal article" date="2018" name="Genome Announc.">
        <title>Complete genome sequence of a Dickeya fangzhongdai type strain causing bleeding canker of pear tree trunks.</title>
        <authorList>
            <person name="Zhao Y."/>
            <person name="Tian Y."/>
            <person name="Li X."/>
            <person name="Hu B."/>
        </authorList>
    </citation>
    <scope>NUCLEOTIDE SEQUENCE [LARGE SCALE GENOMIC DNA]</scope>
    <source>
        <strain evidence="2">DSM 101947</strain>
    </source>
</reference>
<protein>
    <submittedName>
        <fullName evidence="1">Uncharacterized protein</fullName>
    </submittedName>
</protein>
<dbReference type="EMBL" id="CP025003">
    <property type="protein sequence ID" value="ATZ92609.1"/>
    <property type="molecule type" value="Genomic_DNA"/>
</dbReference>
<evidence type="ECO:0000313" key="2">
    <source>
        <dbReference type="Proteomes" id="UP000231901"/>
    </source>
</evidence>
<organism evidence="1 2">
    <name type="scientific">Dickeya fangzhongdai</name>
    <dbReference type="NCBI Taxonomy" id="1778540"/>
    <lineage>
        <taxon>Bacteria</taxon>
        <taxon>Pseudomonadati</taxon>
        <taxon>Pseudomonadota</taxon>
        <taxon>Gammaproteobacteria</taxon>
        <taxon>Enterobacterales</taxon>
        <taxon>Pectobacteriaceae</taxon>
        <taxon>Dickeya</taxon>
    </lineage>
</organism>
<dbReference type="KEGG" id="dfn:CVE23_00595"/>
<keyword evidence="2" id="KW-1185">Reference proteome</keyword>
<dbReference type="OrthoDB" id="6430230at2"/>
<name>A0A2K8QGI3_9GAMM</name>
<dbReference type="Gene3D" id="1.10.1200.10">
    <property type="entry name" value="ACP-like"/>
    <property type="match status" value="1"/>
</dbReference>
<dbReference type="AlphaFoldDB" id="A0A2K8QGI3"/>
<dbReference type="Proteomes" id="UP000231901">
    <property type="component" value="Chromosome"/>
</dbReference>
<proteinExistence type="predicted"/>
<sequence>MDYPVMTHHDDDTLHTLLRDKLTAIGVDKGRIAEIFQGAPLFGEEGRLDSINIVTLIAVLSDHCEAAYNLSGDLFDLTNDRVFDAFQNLTSLTRFLRERLHHG</sequence>
<dbReference type="GeneID" id="66562841"/>
<accession>A0A2K8QGI3</accession>
<dbReference type="RefSeq" id="WP_038920593.1">
    <property type="nucleotide sequence ID" value="NZ_BMJF01000014.1"/>
</dbReference>
<evidence type="ECO:0000313" key="1">
    <source>
        <dbReference type="EMBL" id="ATZ92609.1"/>
    </source>
</evidence>
<gene>
    <name evidence="1" type="ORF">CVE23_00595</name>
</gene>
<dbReference type="InterPro" id="IPR036736">
    <property type="entry name" value="ACP-like_sf"/>
</dbReference>